<accession>A0A197JZ76</accession>
<keyword evidence="4" id="KW-0472">Membrane</keyword>
<keyword evidence="3" id="KW-1015">Disulfide bond</keyword>
<dbReference type="GO" id="GO:0005743">
    <property type="term" value="C:mitochondrial inner membrane"/>
    <property type="evidence" value="ECO:0007669"/>
    <property type="project" value="UniProtKB-SubCell"/>
</dbReference>
<keyword evidence="2 4" id="KW-0496">Mitochondrion</keyword>
<evidence type="ECO:0000313" key="6">
    <source>
        <dbReference type="Proteomes" id="UP000078512"/>
    </source>
</evidence>
<dbReference type="STRING" id="1314771.A0A197JZ76"/>
<dbReference type="PANTHER" id="PTHR22977:SF1">
    <property type="entry name" value="COX ASSEMBLY MITOCHONDRIAL PROTEIN 2 HOMOLOG"/>
    <property type="match status" value="1"/>
</dbReference>
<keyword evidence="6" id="KW-1185">Reference proteome</keyword>
<proteinExistence type="inferred from homology"/>
<comment type="similarity">
    <text evidence="1 4">Belongs to the CMC family.</text>
</comment>
<gene>
    <name evidence="5" type="ORF">K457DRAFT_137343</name>
</gene>
<comment type="function">
    <text evidence="4">Required for mitochondrial cytochrome c oxidase (COX) assembly and respiration.</text>
</comment>
<evidence type="ECO:0000256" key="1">
    <source>
        <dbReference type="ARBA" id="ARBA00007347"/>
    </source>
</evidence>
<dbReference type="PANTHER" id="PTHR22977">
    <property type="entry name" value="COX ASSEMBLY MITOCHONDRIAL PROTEIN"/>
    <property type="match status" value="1"/>
</dbReference>
<dbReference type="Proteomes" id="UP000078512">
    <property type="component" value="Unassembled WGS sequence"/>
</dbReference>
<dbReference type="EMBL" id="KV442036">
    <property type="protein sequence ID" value="OAQ30253.1"/>
    <property type="molecule type" value="Genomic_DNA"/>
</dbReference>
<name>A0A197JZ76_9FUNG</name>
<keyword evidence="4" id="KW-0999">Mitochondrion inner membrane</keyword>
<dbReference type="OrthoDB" id="532630at2759"/>
<keyword evidence="4" id="KW-0143">Chaperone</keyword>
<evidence type="ECO:0000313" key="5">
    <source>
        <dbReference type="EMBL" id="OAQ30253.1"/>
    </source>
</evidence>
<dbReference type="InterPro" id="IPR013892">
    <property type="entry name" value="Cyt_c_biogenesis_Cmc1-like"/>
</dbReference>
<organism evidence="5 6">
    <name type="scientific">Linnemannia elongata AG-77</name>
    <dbReference type="NCBI Taxonomy" id="1314771"/>
    <lineage>
        <taxon>Eukaryota</taxon>
        <taxon>Fungi</taxon>
        <taxon>Fungi incertae sedis</taxon>
        <taxon>Mucoromycota</taxon>
        <taxon>Mortierellomycotina</taxon>
        <taxon>Mortierellomycetes</taxon>
        <taxon>Mortierellales</taxon>
        <taxon>Mortierellaceae</taxon>
        <taxon>Linnemannia</taxon>
    </lineage>
</organism>
<dbReference type="AlphaFoldDB" id="A0A197JZ76"/>
<sequence>MHSKLDLHKHVSCEDIILQLDQCHNEGILHRYLGGCNKLKNAMNECLQAEFDVNRKKHFENAKEKRKKLEKAWEGMDE</sequence>
<evidence type="ECO:0000256" key="3">
    <source>
        <dbReference type="ARBA" id="ARBA00023157"/>
    </source>
</evidence>
<protein>
    <recommendedName>
        <fullName evidence="4">COX assembly mitochondrial protein</fullName>
    </recommendedName>
</protein>
<comment type="subcellular location">
    <subcellularLocation>
        <location evidence="4">Mitochondrion inner membrane</location>
    </subcellularLocation>
</comment>
<evidence type="ECO:0000256" key="2">
    <source>
        <dbReference type="ARBA" id="ARBA00023128"/>
    </source>
</evidence>
<dbReference type="Pfam" id="PF08583">
    <property type="entry name" value="Cmc1"/>
    <property type="match status" value="1"/>
</dbReference>
<evidence type="ECO:0000256" key="4">
    <source>
        <dbReference type="RuleBase" id="RU364104"/>
    </source>
</evidence>
<reference evidence="5 6" key="1">
    <citation type="submission" date="2016-05" db="EMBL/GenBank/DDBJ databases">
        <title>Genome sequencing reveals origins of a unique bacterial endosymbiosis in the earliest lineages of terrestrial Fungi.</title>
        <authorList>
            <consortium name="DOE Joint Genome Institute"/>
            <person name="Uehling J."/>
            <person name="Gryganskyi A."/>
            <person name="Hameed K."/>
            <person name="Tschaplinski T."/>
            <person name="Misztal P."/>
            <person name="Wu S."/>
            <person name="Desiro A."/>
            <person name="Vande Pol N."/>
            <person name="Du Z.-Y."/>
            <person name="Zienkiewicz A."/>
            <person name="Zienkiewicz K."/>
            <person name="Morin E."/>
            <person name="Tisserant E."/>
            <person name="Splivallo R."/>
            <person name="Hainaut M."/>
            <person name="Henrissat B."/>
            <person name="Ohm R."/>
            <person name="Kuo A."/>
            <person name="Yan J."/>
            <person name="Lipzen A."/>
            <person name="Nolan M."/>
            <person name="Labutti K."/>
            <person name="Barry K."/>
            <person name="Goldstein A."/>
            <person name="Labbe J."/>
            <person name="Schadt C."/>
            <person name="Tuskan G."/>
            <person name="Grigoriev I."/>
            <person name="Martin F."/>
            <person name="Vilgalys R."/>
            <person name="Bonito G."/>
        </authorList>
    </citation>
    <scope>NUCLEOTIDE SEQUENCE [LARGE SCALE GENOMIC DNA]</scope>
    <source>
        <strain evidence="5 6">AG-77</strain>
    </source>
</reference>